<dbReference type="Pfam" id="PF04257">
    <property type="entry name" value="Exonuc_V_gamma"/>
    <property type="match status" value="1"/>
</dbReference>
<dbReference type="Gene3D" id="1.10.10.160">
    <property type="match status" value="1"/>
</dbReference>
<evidence type="ECO:0000256" key="10">
    <source>
        <dbReference type="HAMAP-Rule" id="MF_01486"/>
    </source>
</evidence>
<evidence type="ECO:0000313" key="12">
    <source>
        <dbReference type="EMBL" id="RPA57817.1"/>
    </source>
</evidence>
<evidence type="ECO:0000259" key="11">
    <source>
        <dbReference type="Pfam" id="PF17946"/>
    </source>
</evidence>
<evidence type="ECO:0000256" key="9">
    <source>
        <dbReference type="ARBA" id="ARBA00023204"/>
    </source>
</evidence>
<feature type="domain" description="RecC C-terminal" evidence="11">
    <location>
        <begin position="823"/>
        <end position="1052"/>
    </location>
</feature>
<comment type="caution">
    <text evidence="12">The sequence shown here is derived from an EMBL/GenBank/DDBJ whole genome shotgun (WGS) entry which is preliminary data.</text>
</comment>
<dbReference type="PANTHER" id="PTHR30591">
    <property type="entry name" value="RECBCD ENZYME SUBUNIT RECC"/>
    <property type="match status" value="1"/>
</dbReference>
<dbReference type="InterPro" id="IPR027417">
    <property type="entry name" value="P-loop_NTPase"/>
</dbReference>
<organism evidence="12 13">
    <name type="scientific">Gordonia oryzae</name>
    <dbReference type="NCBI Taxonomy" id="2487349"/>
    <lineage>
        <taxon>Bacteria</taxon>
        <taxon>Bacillati</taxon>
        <taxon>Actinomycetota</taxon>
        <taxon>Actinomycetes</taxon>
        <taxon>Mycobacteriales</taxon>
        <taxon>Gordoniaceae</taxon>
        <taxon>Gordonia</taxon>
    </lineage>
</organism>
<keyword evidence="3 10" id="KW-0227">DNA damage</keyword>
<dbReference type="SUPFAM" id="SSF52980">
    <property type="entry name" value="Restriction endonuclease-like"/>
    <property type="match status" value="1"/>
</dbReference>
<dbReference type="AlphaFoldDB" id="A0A3N4G8Y4"/>
<keyword evidence="9 10" id="KW-0234">DNA repair</keyword>
<comment type="similarity">
    <text evidence="10">Belongs to the RecC family.</text>
</comment>
<evidence type="ECO:0000256" key="5">
    <source>
        <dbReference type="ARBA" id="ARBA00022806"/>
    </source>
</evidence>
<dbReference type="Gene3D" id="3.40.50.300">
    <property type="entry name" value="P-loop containing nucleotide triphosphate hydrolases"/>
    <property type="match status" value="1"/>
</dbReference>
<dbReference type="GO" id="GO:0005524">
    <property type="term" value="F:ATP binding"/>
    <property type="evidence" value="ECO:0007669"/>
    <property type="project" value="UniProtKB-UniRule"/>
</dbReference>
<reference evidence="12 13" key="1">
    <citation type="submission" date="2018-11" db="EMBL/GenBank/DDBJ databases">
        <title>Draft genome sequence of Gordonia sp. RS15-1S isolated from rice stems.</title>
        <authorList>
            <person name="Muangham S."/>
        </authorList>
    </citation>
    <scope>NUCLEOTIDE SEQUENCE [LARGE SCALE GENOMIC DNA]</scope>
    <source>
        <strain evidence="12 13">RS15-1S</strain>
    </source>
</reference>
<protein>
    <recommendedName>
        <fullName evidence="10">RecBCD enzyme subunit RecC</fullName>
    </recommendedName>
    <alternativeName>
        <fullName evidence="10">Exonuclease V subunit RecC</fullName>
        <shortName evidence="10">ExoV subunit RecC</shortName>
    </alternativeName>
    <alternativeName>
        <fullName evidence="10">Helicase/nuclease RecBCD subunit RecC</fullName>
    </alternativeName>
</protein>
<dbReference type="HAMAP" id="MF_01486">
    <property type="entry name" value="RecC"/>
    <property type="match status" value="1"/>
</dbReference>
<dbReference type="Gene3D" id="3.40.50.10930">
    <property type="match status" value="1"/>
</dbReference>
<name>A0A3N4G8Y4_9ACTN</name>
<dbReference type="Gene3D" id="1.10.486.10">
    <property type="entry name" value="PCRA, domain 4"/>
    <property type="match status" value="1"/>
</dbReference>
<dbReference type="RefSeq" id="WP_123932169.1">
    <property type="nucleotide sequence ID" value="NZ_JBPSDP010000015.1"/>
</dbReference>
<keyword evidence="6 10" id="KW-0269">Exonuclease</keyword>
<evidence type="ECO:0000256" key="7">
    <source>
        <dbReference type="ARBA" id="ARBA00022840"/>
    </source>
</evidence>
<keyword evidence="2 10" id="KW-0547">Nucleotide-binding</keyword>
<dbReference type="GO" id="GO:0003678">
    <property type="term" value="F:DNA helicase activity"/>
    <property type="evidence" value="ECO:0007669"/>
    <property type="project" value="UniProtKB-UniRule"/>
</dbReference>
<dbReference type="InterPro" id="IPR013986">
    <property type="entry name" value="DExx_box_DNA_helicase_dom_sf"/>
</dbReference>
<dbReference type="OrthoDB" id="9762834at2"/>
<dbReference type="GO" id="GO:0009338">
    <property type="term" value="C:exodeoxyribonuclease V complex"/>
    <property type="evidence" value="ECO:0007669"/>
    <property type="project" value="InterPro"/>
</dbReference>
<accession>A0A3N4G8Y4</accession>
<keyword evidence="8 10" id="KW-0238">DNA-binding</keyword>
<proteinExistence type="inferred from homology"/>
<evidence type="ECO:0000256" key="2">
    <source>
        <dbReference type="ARBA" id="ARBA00022741"/>
    </source>
</evidence>
<keyword evidence="13" id="KW-1185">Reference proteome</keyword>
<comment type="subunit">
    <text evidence="10">Heterotrimer of RecB, RecC and RecD. All subunits contribute to DNA-binding.</text>
</comment>
<sequence length="1143" mass="122579">MLRLHRAERTDVLADALADVLVSGVPDPMTSEIVAVPARGIERWLSQRLATRLGSTATLGDGVAANIGFCSPGELTDAVIDALDTDAQTAKAWRADALVWPVLAVLDDLVDDPQMAMLARHIGSASTAAAVGAGTNTTEVDGPDPARLGRRYATARHIADLFERYARQRPGMLADWAAGGQRDGAGAALPDDMAWQPRFWLAVRERIGAAHPVERLDAVCEAVRADPDAVDLPPRLSVFGPTRITQTFRQVASALGVHRDVHLFVPHPGPALWRAVATTAAPADSRRTAWRSPSLRNPLLAGLSHDVQELQLSIAGHLDTEMYHRTGDRPPATVLQMVQAGIRDDSDPRADRGTCTADDSIEIHACHGPERQVEALRDRLLHLFDADPTLQPRDVIVMCPDVETFAPLIRGGFGQSGLDHPAAALRVRLADRGLRHLNPVLDVVATVVELAVGRITASQVTDLLTRDPVSRRFAMSDDDLDWVREWLSCSGIRWGIDETQRKRFGLSGFGQGTFSAGLDRVALGVVAEEDDGEWLGAALPLEGVESTQIDLAGRLIEFVDRLGALVVRLSGSAAAADWAESLIAVVDELTETAPGDEWQTAQAHRSITEALACESEALASAGGRLLRLSDVRDLVAMMIAGRPTRANFRTGELTVCTLVPMRSVPHRVIVLLGIDADAFPRALRVDGDDILGRVPLVGERNPRAEDRQLFLDALTAAQEHFLVFYTGADPVSGSRVPPAVVVSELADTVATLCDIRAAEVIRRHTLHGFDARNFESGGVGGVPGPFSFDRGLLAGARALRGGKQPVRPIAGADLGTAAPDTDSDVELTSLVSFFANPIEGFVRQRLGARMPDEEHDDSDRLEVRVAGLEEWAIGDRLLARMLAGADLRDCQMAEMRRGTLPPAEFGRRELIRISRQVGAVYDAAVGLRDSDALTRDFVLDLPDGTRVHGSVGDVFGTGIVAATYSKVRAKHRLSAWIRLVTLAAAQRCGVVDGPMIDSTTMIGRADRKAPGVSVVRLASPDDPLALLAELVAIRRLGLHTVVPLPLDPGAAYGITRASGSSERIALNAAATAFAGKFGAHTDPYLRLVYGADVTAPVQFDTLTAVCAADTAPWAQVGLVSGEPVFTTLARRLWGPVVEHEVIR</sequence>
<dbReference type="GO" id="GO:0000724">
    <property type="term" value="P:double-strand break repair via homologous recombination"/>
    <property type="evidence" value="ECO:0007669"/>
    <property type="project" value="UniProtKB-UniRule"/>
</dbReference>
<keyword evidence="4 10" id="KW-0378">Hydrolase</keyword>
<dbReference type="Proteomes" id="UP000267536">
    <property type="component" value="Unassembled WGS sequence"/>
</dbReference>
<dbReference type="Pfam" id="PF17946">
    <property type="entry name" value="RecC_C"/>
    <property type="match status" value="1"/>
</dbReference>
<evidence type="ECO:0000256" key="3">
    <source>
        <dbReference type="ARBA" id="ARBA00022763"/>
    </source>
</evidence>
<comment type="function">
    <text evidence="10">A helicase/nuclease that prepares dsDNA breaks (DSB) for recombinational DNA repair. Binds to DSBs and unwinds DNA via a highly rapid and processive ATP-dependent bidirectional helicase activity. Unwinds dsDNA until it encounters a Chi (crossover hotspot instigator) sequence from the 3' direction. Cuts ssDNA a few nucleotides 3' to the Chi site. The properties and activities of the enzyme are changed at Chi. The Chi-altered holoenzyme produces a long 3'-ssDNA overhang and facilitates RecA-binding to the ssDNA for homologous DNA recombination and repair. Holoenzyme degrades any linearized DNA that is unable to undergo homologous recombination. In the holoenzyme this subunit recognizes the wild-type Chi sequence, and when added to isolated RecB increases its ATP-dependent helicase processivity.</text>
</comment>
<dbReference type="InterPro" id="IPR011335">
    <property type="entry name" value="Restrct_endonuc-II-like"/>
</dbReference>
<evidence type="ECO:0000256" key="6">
    <source>
        <dbReference type="ARBA" id="ARBA00022839"/>
    </source>
</evidence>
<evidence type="ECO:0000313" key="13">
    <source>
        <dbReference type="Proteomes" id="UP000267536"/>
    </source>
</evidence>
<keyword evidence="7 10" id="KW-0067">ATP-binding</keyword>
<evidence type="ECO:0000256" key="4">
    <source>
        <dbReference type="ARBA" id="ARBA00022801"/>
    </source>
</evidence>
<dbReference type="PIRSF" id="PIRSF000980">
    <property type="entry name" value="RecC"/>
    <property type="match status" value="1"/>
</dbReference>
<dbReference type="SUPFAM" id="SSF52540">
    <property type="entry name" value="P-loop containing nucleoside triphosphate hydrolases"/>
    <property type="match status" value="2"/>
</dbReference>
<evidence type="ECO:0000256" key="1">
    <source>
        <dbReference type="ARBA" id="ARBA00022722"/>
    </source>
</evidence>
<comment type="miscellaneous">
    <text evidence="10">In the RecBCD complex, RecB has a slow 3'-5' helicase, an exonuclease activity and loads RecA onto ssDNA, RecD has a fast 5'-3' helicase activity, while RecC stimulates the ATPase and processivity of the RecB helicase and contributes to recognition of the Chi site.</text>
</comment>
<evidence type="ECO:0000256" key="8">
    <source>
        <dbReference type="ARBA" id="ARBA00023125"/>
    </source>
</evidence>
<keyword evidence="1 10" id="KW-0540">Nuclease</keyword>
<dbReference type="NCBIfam" id="TIGR01450">
    <property type="entry name" value="recC"/>
    <property type="match status" value="1"/>
</dbReference>
<keyword evidence="5 10" id="KW-0347">Helicase</keyword>
<dbReference type="InterPro" id="IPR041500">
    <property type="entry name" value="RecC_C"/>
</dbReference>
<dbReference type="InterPro" id="IPR006697">
    <property type="entry name" value="RecC"/>
</dbReference>
<gene>
    <name evidence="10 12" type="primary">recC</name>
    <name evidence="12" type="ORF">EF294_17210</name>
</gene>
<dbReference type="GO" id="GO:0008854">
    <property type="term" value="F:exodeoxyribonuclease V activity"/>
    <property type="evidence" value="ECO:0007669"/>
    <property type="project" value="InterPro"/>
</dbReference>
<dbReference type="EMBL" id="RKMH01000014">
    <property type="protein sequence ID" value="RPA57817.1"/>
    <property type="molecule type" value="Genomic_DNA"/>
</dbReference>
<dbReference type="GO" id="GO:0003677">
    <property type="term" value="F:DNA binding"/>
    <property type="evidence" value="ECO:0007669"/>
    <property type="project" value="UniProtKB-UniRule"/>
</dbReference>
<dbReference type="PANTHER" id="PTHR30591:SF1">
    <property type="entry name" value="RECBCD ENZYME SUBUNIT RECC"/>
    <property type="match status" value="1"/>
</dbReference>